<dbReference type="EMBL" id="CP001013">
    <property type="protein sequence ID" value="ACB32656.1"/>
    <property type="molecule type" value="Genomic_DNA"/>
</dbReference>
<dbReference type="GO" id="GO:0046872">
    <property type="term" value="F:metal ion binding"/>
    <property type="evidence" value="ECO:0007669"/>
    <property type="project" value="UniProtKB-KW"/>
</dbReference>
<dbReference type="GO" id="GO:0005737">
    <property type="term" value="C:cytoplasm"/>
    <property type="evidence" value="ECO:0007669"/>
    <property type="project" value="UniProtKB-SubCell"/>
</dbReference>
<dbReference type="SUPFAM" id="SSF55846">
    <property type="entry name" value="N-acetylmuramoyl-L-alanine amidase-like"/>
    <property type="match status" value="1"/>
</dbReference>
<evidence type="ECO:0000256" key="3">
    <source>
        <dbReference type="ARBA" id="ARBA00004496"/>
    </source>
</evidence>
<keyword evidence="6" id="KW-0963">Cytoplasm</keyword>
<accession>B1XX10</accession>
<evidence type="ECO:0000256" key="2">
    <source>
        <dbReference type="ARBA" id="ARBA00001947"/>
    </source>
</evidence>
<dbReference type="GO" id="GO:0008745">
    <property type="term" value="F:N-acetylmuramoyl-L-alanine amidase activity"/>
    <property type="evidence" value="ECO:0007669"/>
    <property type="project" value="UniProtKB-EC"/>
</dbReference>
<dbReference type="InterPro" id="IPR002502">
    <property type="entry name" value="Amidase_domain"/>
</dbReference>
<reference evidence="14 15" key="1">
    <citation type="submission" date="2008-03" db="EMBL/GenBank/DDBJ databases">
        <title>Complete sequence of Leptothrix cholodnii SP-6.</title>
        <authorList>
            <consortium name="US DOE Joint Genome Institute"/>
            <person name="Copeland A."/>
            <person name="Lucas S."/>
            <person name="Lapidus A."/>
            <person name="Glavina del Rio T."/>
            <person name="Dalin E."/>
            <person name="Tice H."/>
            <person name="Bruce D."/>
            <person name="Goodwin L."/>
            <person name="Pitluck S."/>
            <person name="Chertkov O."/>
            <person name="Brettin T."/>
            <person name="Detter J.C."/>
            <person name="Han C."/>
            <person name="Kuske C.R."/>
            <person name="Schmutz J."/>
            <person name="Larimer F."/>
            <person name="Land M."/>
            <person name="Hauser L."/>
            <person name="Kyrpides N."/>
            <person name="Lykidis A."/>
            <person name="Emerson D."/>
            <person name="Richardson P."/>
        </authorList>
    </citation>
    <scope>NUCLEOTIDE SEQUENCE [LARGE SCALE GENOMIC DNA]</scope>
    <source>
        <strain evidence="15">ATCC 51168 / LMG 8142 / SP-6</strain>
    </source>
</reference>
<keyword evidence="10" id="KW-0961">Cell wall biogenesis/degradation</keyword>
<dbReference type="GO" id="GO:0071555">
    <property type="term" value="P:cell wall organization"/>
    <property type="evidence" value="ECO:0007669"/>
    <property type="project" value="UniProtKB-KW"/>
</dbReference>
<name>B1XX10_LEPCP</name>
<gene>
    <name evidence="14" type="ordered locus">Lcho_0381</name>
</gene>
<evidence type="ECO:0000313" key="15">
    <source>
        <dbReference type="Proteomes" id="UP000001693"/>
    </source>
</evidence>
<dbReference type="PANTHER" id="PTHR30417:SF4">
    <property type="entry name" value="1,6-ANHYDRO-N-ACETYLMURAMYL-L-ALANINE AMIDASE AMPD"/>
    <property type="match status" value="1"/>
</dbReference>
<evidence type="ECO:0000256" key="8">
    <source>
        <dbReference type="ARBA" id="ARBA00022801"/>
    </source>
</evidence>
<dbReference type="HOGENOM" id="CLU_049290_1_0_4"/>
<keyword evidence="15" id="KW-1185">Reference proteome</keyword>
<protein>
    <recommendedName>
        <fullName evidence="11">1,6-anhydro-N-acetylmuramyl-L-alanine amidase AmpD</fullName>
        <ecNumber evidence="5">3.5.1.28</ecNumber>
    </recommendedName>
    <alternativeName>
        <fullName evidence="12">N-acetylmuramoyl-L-alanine amidase</fullName>
    </alternativeName>
</protein>
<dbReference type="NCBIfam" id="NF008758">
    <property type="entry name" value="PRK11789.1"/>
    <property type="match status" value="1"/>
</dbReference>
<dbReference type="EC" id="3.5.1.28" evidence="5"/>
<evidence type="ECO:0000259" key="13">
    <source>
        <dbReference type="SMART" id="SM00644"/>
    </source>
</evidence>
<comment type="similarity">
    <text evidence="4">Belongs to the N-acetylmuramoyl-L-alanine amidase 2 family.</text>
</comment>
<proteinExistence type="inferred from homology"/>
<comment type="cofactor">
    <cofactor evidence="2">
        <name>Zn(2+)</name>
        <dbReference type="ChEBI" id="CHEBI:29105"/>
    </cofactor>
</comment>
<dbReference type="GO" id="GO:0009254">
    <property type="term" value="P:peptidoglycan turnover"/>
    <property type="evidence" value="ECO:0007669"/>
    <property type="project" value="TreeGrafter"/>
</dbReference>
<dbReference type="PANTHER" id="PTHR30417">
    <property type="entry name" value="N-ACETYLMURAMOYL-L-ALANINE AMIDASE AMID"/>
    <property type="match status" value="1"/>
</dbReference>
<dbReference type="Proteomes" id="UP000001693">
    <property type="component" value="Chromosome"/>
</dbReference>
<evidence type="ECO:0000256" key="7">
    <source>
        <dbReference type="ARBA" id="ARBA00022723"/>
    </source>
</evidence>
<dbReference type="CDD" id="cd06583">
    <property type="entry name" value="PGRP"/>
    <property type="match status" value="1"/>
</dbReference>
<comment type="catalytic activity">
    <reaction evidence="1">
        <text>Hydrolyzes the link between N-acetylmuramoyl residues and L-amino acid residues in certain cell-wall glycopeptides.</text>
        <dbReference type="EC" id="3.5.1.28"/>
    </reaction>
</comment>
<evidence type="ECO:0000256" key="10">
    <source>
        <dbReference type="ARBA" id="ARBA00023316"/>
    </source>
</evidence>
<organism evidence="14 15">
    <name type="scientific">Leptothrix cholodnii (strain ATCC 51168 / LMG 8142 / SP-6)</name>
    <name type="common">Leptothrix discophora (strain SP-6)</name>
    <dbReference type="NCBI Taxonomy" id="395495"/>
    <lineage>
        <taxon>Bacteria</taxon>
        <taxon>Pseudomonadati</taxon>
        <taxon>Pseudomonadota</taxon>
        <taxon>Betaproteobacteria</taxon>
        <taxon>Burkholderiales</taxon>
        <taxon>Sphaerotilaceae</taxon>
        <taxon>Leptothrix</taxon>
    </lineage>
</organism>
<evidence type="ECO:0000256" key="11">
    <source>
        <dbReference type="ARBA" id="ARBA00039257"/>
    </source>
</evidence>
<keyword evidence="8" id="KW-0378">Hydrolase</keyword>
<evidence type="ECO:0000256" key="6">
    <source>
        <dbReference type="ARBA" id="ARBA00022490"/>
    </source>
</evidence>
<dbReference type="Pfam" id="PF01510">
    <property type="entry name" value="Amidase_2"/>
    <property type="match status" value="1"/>
</dbReference>
<sequence>MTPGCGMRRSGAWSRGWHRDARRVPSPNFGSRPVGASIDLAVVHSISLPPGVYGGDAIERFFTNRLDPAAHPYFATLAGLQVSAHFVIRRDGELLQFVDVRERAWHAGASSWRGRSNCNDHSLGIELEGLEGQRFEPAQYRVLAGLLRDARTAWPLREVVGHEHIAPGRKHDPGAGFDWCRLARHLRGARLWVPAEVLAQPCRAVVRRA</sequence>
<keyword evidence="7" id="KW-0479">Metal-binding</keyword>
<keyword evidence="9" id="KW-0862">Zinc</keyword>
<dbReference type="InterPro" id="IPR051206">
    <property type="entry name" value="NAMLAA_amidase_2"/>
</dbReference>
<dbReference type="InterPro" id="IPR036505">
    <property type="entry name" value="Amidase/PGRP_sf"/>
</dbReference>
<evidence type="ECO:0000256" key="1">
    <source>
        <dbReference type="ARBA" id="ARBA00001561"/>
    </source>
</evidence>
<dbReference type="KEGG" id="lch:Lcho_0381"/>
<evidence type="ECO:0000256" key="5">
    <source>
        <dbReference type="ARBA" id="ARBA00011901"/>
    </source>
</evidence>
<feature type="domain" description="N-acetylmuramoyl-L-alanine amidase" evidence="13">
    <location>
        <begin position="26"/>
        <end position="174"/>
    </location>
</feature>
<comment type="subcellular location">
    <subcellularLocation>
        <location evidence="3">Cytoplasm</location>
    </subcellularLocation>
</comment>
<evidence type="ECO:0000256" key="4">
    <source>
        <dbReference type="ARBA" id="ARBA00007553"/>
    </source>
</evidence>
<dbReference type="eggNOG" id="COG3023">
    <property type="taxonomic scope" value="Bacteria"/>
</dbReference>
<dbReference type="AlphaFoldDB" id="B1XX10"/>
<evidence type="ECO:0000256" key="12">
    <source>
        <dbReference type="ARBA" id="ARBA00042615"/>
    </source>
</evidence>
<dbReference type="RefSeq" id="WP_012345418.1">
    <property type="nucleotide sequence ID" value="NC_010524.1"/>
</dbReference>
<dbReference type="STRING" id="395495.Lcho_0381"/>
<dbReference type="Gene3D" id="3.40.80.10">
    <property type="entry name" value="Peptidoglycan recognition protein-like"/>
    <property type="match status" value="1"/>
</dbReference>
<dbReference type="GO" id="GO:0009253">
    <property type="term" value="P:peptidoglycan catabolic process"/>
    <property type="evidence" value="ECO:0007669"/>
    <property type="project" value="InterPro"/>
</dbReference>
<evidence type="ECO:0000256" key="9">
    <source>
        <dbReference type="ARBA" id="ARBA00022833"/>
    </source>
</evidence>
<evidence type="ECO:0000313" key="14">
    <source>
        <dbReference type="EMBL" id="ACB32656.1"/>
    </source>
</evidence>
<dbReference type="SMART" id="SM00644">
    <property type="entry name" value="Ami_2"/>
    <property type="match status" value="1"/>
</dbReference>